<feature type="compositionally biased region" description="Low complexity" evidence="1">
    <location>
        <begin position="749"/>
        <end position="766"/>
    </location>
</feature>
<feature type="compositionally biased region" description="Polar residues" evidence="1">
    <location>
        <begin position="768"/>
        <end position="779"/>
    </location>
</feature>
<protein>
    <submittedName>
        <fullName evidence="2">Uncharacterized protein</fullName>
    </submittedName>
</protein>
<evidence type="ECO:0000256" key="1">
    <source>
        <dbReference type="SAM" id="MobiDB-lite"/>
    </source>
</evidence>
<reference evidence="2 3" key="1">
    <citation type="submission" date="2024-04" db="EMBL/GenBank/DDBJ databases">
        <title>Symmetric and asymmetric DNA N6-adenine methylation regulates different biological responses in Mucorales.</title>
        <authorList>
            <consortium name="Lawrence Berkeley National Laboratory"/>
            <person name="Lax C."/>
            <person name="Mondo S.J."/>
            <person name="Osorio-Concepcion M."/>
            <person name="Muszewska A."/>
            <person name="Corrochano-Luque M."/>
            <person name="Gutierrez G."/>
            <person name="Riley R."/>
            <person name="Lipzen A."/>
            <person name="Guo J."/>
            <person name="Hundley H."/>
            <person name="Amirebrahimi M."/>
            <person name="Ng V."/>
            <person name="Lorenzo-Gutierrez D."/>
            <person name="Binder U."/>
            <person name="Yang J."/>
            <person name="Song Y."/>
            <person name="Canovas D."/>
            <person name="Navarro E."/>
            <person name="Freitag M."/>
            <person name="Gabaldon T."/>
            <person name="Grigoriev I.V."/>
            <person name="Corrochano L.M."/>
            <person name="Nicolas F.E."/>
            <person name="Garre V."/>
        </authorList>
    </citation>
    <scope>NUCLEOTIDE SEQUENCE [LARGE SCALE GENOMIC DNA]</scope>
    <source>
        <strain evidence="2 3">L51</strain>
    </source>
</reference>
<name>A0ABR3B1F8_PHYBL</name>
<dbReference type="PANTHER" id="PTHR48125:SF12">
    <property type="entry name" value="AT HOOK TRANSCRIPTION FACTOR FAMILY-RELATED"/>
    <property type="match status" value="1"/>
</dbReference>
<feature type="compositionally biased region" description="Basic and acidic residues" evidence="1">
    <location>
        <begin position="406"/>
        <end position="419"/>
    </location>
</feature>
<comment type="caution">
    <text evidence="2">The sequence shown here is derived from an EMBL/GenBank/DDBJ whole genome shotgun (WGS) entry which is preliminary data.</text>
</comment>
<keyword evidence="3" id="KW-1185">Reference proteome</keyword>
<feature type="compositionally biased region" description="Basic and acidic residues" evidence="1">
    <location>
        <begin position="306"/>
        <end position="334"/>
    </location>
</feature>
<feature type="compositionally biased region" description="Low complexity" evidence="1">
    <location>
        <begin position="632"/>
        <end position="657"/>
    </location>
</feature>
<feature type="compositionally biased region" description="Basic and acidic residues" evidence="1">
    <location>
        <begin position="149"/>
        <end position="159"/>
    </location>
</feature>
<gene>
    <name evidence="2" type="ORF">J3Q64DRAFT_1820640</name>
</gene>
<feature type="region of interest" description="Disordered" evidence="1">
    <location>
        <begin position="448"/>
        <end position="852"/>
    </location>
</feature>
<sequence length="1103" mass="123358">MTSVDESQQLKDKLKKFCVNALITYPTDSPLAYKDRAIYATFRDPTDTLRGTRESYLTEGKYSRWVPLSKESKLGDYAALKARHHVVPDPHWKVPSFDRPPPLPQSRGLKLRDVDEIIAEERLLRGMTEEQRMAYKAAQAAKAVPPPPPKEERRAKSPEKFNPVLDYLNEITQASKKTTKTPIAKQNNSIAAGKRPVAAPKRQDDMVFKKPYPKAPNTEPSKTPKTLTGRFPETLRNSLKKQLASMPLEITYVEFTTVQHHLNTKDDPILMRQLSSLEKSKISKKVRRPIMRMHILVHRASKKLPAKKEKIKLHDYNRSLSHDKQVSPSNRDDIAPTDIDIDESHGKSSTDIIQSMRIPKRKESIVSQEIVSRAQKHPRLDVELEEGEMISPSPSPRHNSSPLRQEPLRSDPSRQEAARQEVLRLEAARLEAARLEAARLEAARLEASRQETLKQETLRQESLRQESLRQESLRQESLRQESLRQESLKQEPVKQESLKQELLRQEPSRQESSRQESSRQESSRQESSRQEPSRQEPSRQESSRQESSRQESSRQETSRQETSRHETSRQETSRQESSRQETSRQESSRQGSVSQTRSKSTEELVQVPSKTLIHHESEPVPRRRSPIPPRSSSPVRSQSYQRSQSISRSTAATISASNMPSSPVLKQTERSSSSSRTSISNPRSTSSHTTETSLSSTKHTESSGNTSTSRSTKSAKSSTSGIVSSHAGHAAEKDQEITTSRQPRPTDRSTTVTKSTSGSDTTTKASHSSHSPAINTSAVASPKIVRPIPKQSSESKDPKLLTKTSRSNTSTSIPATVATTSASTTTITTTPTAAGTGPTTSNSTATTTTATATSATTTAAATVATGSLLSATAPDAETPEKFRLFSIMFQKLASAYKHRGDSPTLEILGVIDHIHALLNYVLAFFYHDKIGNESSIDNWDTLHPFCDVILKKLRAKQEMELYGLCLRISALVRFYSFSRRTSIIIHRAKKQKDADKSNEERLISLAKDQEKAYGTLRECEKYLGYHHIIQKFPVTFDDVCTKGKLGAGIVLGGEAGVSIEPMFPFAPFSRLHHAAIMGKCIIGEFVTQRELEYNPISNTDDFM</sequence>
<accession>A0ABR3B1F8</accession>
<dbReference type="EMBL" id="JBCLYO010000006">
    <property type="protein sequence ID" value="KAL0087593.1"/>
    <property type="molecule type" value="Genomic_DNA"/>
</dbReference>
<feature type="region of interest" description="Disordered" evidence="1">
    <location>
        <begin position="208"/>
        <end position="230"/>
    </location>
</feature>
<feature type="compositionally biased region" description="Low complexity" evidence="1">
    <location>
        <begin position="809"/>
        <end position="852"/>
    </location>
</feature>
<dbReference type="Proteomes" id="UP001448207">
    <property type="component" value="Unassembled WGS sequence"/>
</dbReference>
<feature type="compositionally biased region" description="Low complexity" evidence="1">
    <location>
        <begin position="670"/>
        <end position="720"/>
    </location>
</feature>
<dbReference type="PANTHER" id="PTHR48125">
    <property type="entry name" value="LP07818P1"/>
    <property type="match status" value="1"/>
</dbReference>
<feature type="region of interest" description="Disordered" evidence="1">
    <location>
        <begin position="306"/>
        <end position="419"/>
    </location>
</feature>
<evidence type="ECO:0000313" key="2">
    <source>
        <dbReference type="EMBL" id="KAL0087593.1"/>
    </source>
</evidence>
<evidence type="ECO:0000313" key="3">
    <source>
        <dbReference type="Proteomes" id="UP001448207"/>
    </source>
</evidence>
<feature type="compositionally biased region" description="Basic and acidic residues" evidence="1">
    <location>
        <begin position="448"/>
        <end position="587"/>
    </location>
</feature>
<proteinExistence type="predicted"/>
<organism evidence="2 3">
    <name type="scientific">Phycomyces blakesleeanus</name>
    <dbReference type="NCBI Taxonomy" id="4837"/>
    <lineage>
        <taxon>Eukaryota</taxon>
        <taxon>Fungi</taxon>
        <taxon>Fungi incertae sedis</taxon>
        <taxon>Mucoromycota</taxon>
        <taxon>Mucoromycotina</taxon>
        <taxon>Mucoromycetes</taxon>
        <taxon>Mucorales</taxon>
        <taxon>Phycomycetaceae</taxon>
        <taxon>Phycomyces</taxon>
    </lineage>
</organism>
<feature type="region of interest" description="Disordered" evidence="1">
    <location>
        <begin position="139"/>
        <end position="160"/>
    </location>
</feature>